<keyword evidence="4 10" id="KW-0863">Zinc-finger</keyword>
<dbReference type="GO" id="GO:0046983">
    <property type="term" value="F:protein dimerization activity"/>
    <property type="evidence" value="ECO:0007669"/>
    <property type="project" value="InterPro"/>
</dbReference>
<dbReference type="InterPro" id="IPR052035">
    <property type="entry name" value="ZnF_BED_domain_contain"/>
</dbReference>
<accession>A0AAW1M968</accession>
<keyword evidence="3" id="KW-0479">Metal-binding</keyword>
<evidence type="ECO:0000256" key="7">
    <source>
        <dbReference type="ARBA" id="ARBA00023125"/>
    </source>
</evidence>
<evidence type="ECO:0000256" key="5">
    <source>
        <dbReference type="ARBA" id="ARBA00022833"/>
    </source>
</evidence>
<comment type="caution">
    <text evidence="13">The sequence shown here is derived from an EMBL/GenBank/DDBJ whole genome shotgun (WGS) entry which is preliminary data.</text>
</comment>
<gene>
    <name evidence="13" type="ORF">RND81_03G193000</name>
</gene>
<keyword evidence="7" id="KW-0238">DNA-binding</keyword>
<evidence type="ECO:0000259" key="12">
    <source>
        <dbReference type="PROSITE" id="PS50808"/>
    </source>
</evidence>
<dbReference type="Pfam" id="PF05699">
    <property type="entry name" value="Dimer_Tnp_hAT"/>
    <property type="match status" value="1"/>
</dbReference>
<evidence type="ECO:0000256" key="11">
    <source>
        <dbReference type="SAM" id="MobiDB-lite"/>
    </source>
</evidence>
<dbReference type="Proteomes" id="UP001443914">
    <property type="component" value="Unassembled WGS sequence"/>
</dbReference>
<dbReference type="InterPro" id="IPR012337">
    <property type="entry name" value="RNaseH-like_sf"/>
</dbReference>
<feature type="domain" description="BED-type" evidence="12">
    <location>
        <begin position="53"/>
        <end position="108"/>
    </location>
</feature>
<dbReference type="SUPFAM" id="SSF57667">
    <property type="entry name" value="beta-beta-alpha zinc fingers"/>
    <property type="match status" value="1"/>
</dbReference>
<dbReference type="InterPro" id="IPR008906">
    <property type="entry name" value="HATC_C_dom"/>
</dbReference>
<dbReference type="InterPro" id="IPR003656">
    <property type="entry name" value="Znf_BED"/>
</dbReference>
<organism evidence="13 14">
    <name type="scientific">Saponaria officinalis</name>
    <name type="common">Common soapwort</name>
    <name type="synonym">Lychnis saponaria</name>
    <dbReference type="NCBI Taxonomy" id="3572"/>
    <lineage>
        <taxon>Eukaryota</taxon>
        <taxon>Viridiplantae</taxon>
        <taxon>Streptophyta</taxon>
        <taxon>Embryophyta</taxon>
        <taxon>Tracheophyta</taxon>
        <taxon>Spermatophyta</taxon>
        <taxon>Magnoliopsida</taxon>
        <taxon>eudicotyledons</taxon>
        <taxon>Gunneridae</taxon>
        <taxon>Pentapetalae</taxon>
        <taxon>Caryophyllales</taxon>
        <taxon>Caryophyllaceae</taxon>
        <taxon>Caryophylleae</taxon>
        <taxon>Saponaria</taxon>
    </lineage>
</organism>
<evidence type="ECO:0000313" key="13">
    <source>
        <dbReference type="EMBL" id="KAK9742715.1"/>
    </source>
</evidence>
<dbReference type="AlphaFoldDB" id="A0AAW1M968"/>
<reference evidence="13" key="1">
    <citation type="submission" date="2024-03" db="EMBL/GenBank/DDBJ databases">
        <title>WGS assembly of Saponaria officinalis var. Norfolk2.</title>
        <authorList>
            <person name="Jenkins J."/>
            <person name="Shu S."/>
            <person name="Grimwood J."/>
            <person name="Barry K."/>
            <person name="Goodstein D."/>
            <person name="Schmutz J."/>
            <person name="Leebens-Mack J."/>
            <person name="Osbourn A."/>
        </authorList>
    </citation>
    <scope>NUCLEOTIDE SEQUENCE [LARGE SCALE GENOMIC DNA]</scope>
    <source>
        <strain evidence="13">JIC</strain>
    </source>
</reference>
<evidence type="ECO:0000256" key="6">
    <source>
        <dbReference type="ARBA" id="ARBA00023015"/>
    </source>
</evidence>
<dbReference type="PROSITE" id="PS50808">
    <property type="entry name" value="ZF_BED"/>
    <property type="match status" value="1"/>
</dbReference>
<protein>
    <recommendedName>
        <fullName evidence="12">BED-type domain-containing protein</fullName>
    </recommendedName>
</protein>
<dbReference type="InterPro" id="IPR025525">
    <property type="entry name" value="hAT-like_transposase_RNase-H"/>
</dbReference>
<dbReference type="GO" id="GO:0008270">
    <property type="term" value="F:zinc ion binding"/>
    <property type="evidence" value="ECO:0007669"/>
    <property type="project" value="UniProtKB-KW"/>
</dbReference>
<dbReference type="PANTHER" id="PTHR46481:SF11">
    <property type="entry name" value="ZINC FINGER BED DOMAIN-CONTAINING PROTEIN RICESLEEPER 2-LIKE"/>
    <property type="match status" value="1"/>
</dbReference>
<dbReference type="SMART" id="SM00614">
    <property type="entry name" value="ZnF_BED"/>
    <property type="match status" value="1"/>
</dbReference>
<evidence type="ECO:0000256" key="2">
    <source>
        <dbReference type="ARBA" id="ARBA00011738"/>
    </source>
</evidence>
<evidence type="ECO:0000256" key="10">
    <source>
        <dbReference type="PROSITE-ProRule" id="PRU00027"/>
    </source>
</evidence>
<feature type="compositionally biased region" description="Basic and acidic residues" evidence="11">
    <location>
        <begin position="541"/>
        <end position="550"/>
    </location>
</feature>
<dbReference type="GO" id="GO:0003677">
    <property type="term" value="F:DNA binding"/>
    <property type="evidence" value="ECO:0007669"/>
    <property type="project" value="UniProtKB-KW"/>
</dbReference>
<evidence type="ECO:0000256" key="9">
    <source>
        <dbReference type="ARBA" id="ARBA00023242"/>
    </source>
</evidence>
<comment type="subunit">
    <text evidence="2">Homodimer.</text>
</comment>
<dbReference type="GO" id="GO:0005634">
    <property type="term" value="C:nucleus"/>
    <property type="evidence" value="ECO:0007669"/>
    <property type="project" value="UniProtKB-SubCell"/>
</dbReference>
<keyword evidence="8" id="KW-0804">Transcription</keyword>
<feature type="compositionally biased region" description="Polar residues" evidence="11">
    <location>
        <begin position="7"/>
        <end position="21"/>
    </location>
</feature>
<keyword evidence="9" id="KW-0539">Nucleus</keyword>
<feature type="region of interest" description="Disordered" evidence="11">
    <location>
        <begin position="541"/>
        <end position="568"/>
    </location>
</feature>
<dbReference type="SUPFAM" id="SSF140996">
    <property type="entry name" value="Hermes dimerisation domain"/>
    <property type="match status" value="1"/>
</dbReference>
<dbReference type="SUPFAM" id="SSF53098">
    <property type="entry name" value="Ribonuclease H-like"/>
    <property type="match status" value="1"/>
</dbReference>
<evidence type="ECO:0000256" key="4">
    <source>
        <dbReference type="ARBA" id="ARBA00022771"/>
    </source>
</evidence>
<keyword evidence="6" id="KW-0805">Transcription regulation</keyword>
<evidence type="ECO:0000256" key="1">
    <source>
        <dbReference type="ARBA" id="ARBA00004123"/>
    </source>
</evidence>
<proteinExistence type="predicted"/>
<evidence type="ECO:0000256" key="8">
    <source>
        <dbReference type="ARBA" id="ARBA00023163"/>
    </source>
</evidence>
<dbReference type="Pfam" id="PF14372">
    <property type="entry name" value="hAT-like_RNase-H"/>
    <property type="match status" value="1"/>
</dbReference>
<keyword evidence="5" id="KW-0862">Zinc</keyword>
<feature type="region of interest" description="Disordered" evidence="11">
    <location>
        <begin position="1"/>
        <end position="48"/>
    </location>
</feature>
<name>A0AAW1M968_SAPOF</name>
<evidence type="ECO:0000256" key="3">
    <source>
        <dbReference type="ARBA" id="ARBA00022723"/>
    </source>
</evidence>
<keyword evidence="14" id="KW-1185">Reference proteome</keyword>
<sequence>MEEEQSFFAQSKINPTPSNASDGDEEGFVDAPNEVTGNFSVDKEGSNSLGSRKLTSEAWIYFDQVVVNNVKKAKCKGCNKLLSATSNYGTSHLMKHAKKTCAMRHLEISKGQTKLRMKTELDGSTTLELKEKYKEFNQEFCRNKLVIMVIIHEYPLSIVDHFGFKDFVKSLNPLFKMISRNTLRNDILKMYKDEKLSLKRLLEYNDSRIAVTTDMWTASNQKKGYMVVTSHFIDQNWVLRNRTLRFCFVPCPHTKGVIAKVLMDCLSQYCLESKISSVVVDNCTTNDAMMKVLLKNFEKKSLMLKGSFLHMRCSAHILNLIVQDGLEVIASGIEKVRGCVSFWMSTPKRIEKFEESCRFFGDCSPTRLVLDCKTRWNSTFYMLQSALPYKDVFYRLKRLNRRMKFDIPSEDDWKLASLICQKLVIFDKATKVFSGRHYPTSNLFFRKACEIKLALRRWLVDDVDIVKSMAKNMIEKFNKYWEQINDLLAIAAILDPRNKMNCVEHYFRRLYGEDGEREVERIRLLLSDLVVEYQQRSEISEGKNNEDEIGKGNGKRMHSTSCDDDEDEYAQLKKTKKRKVNVKGEVDHYLEDRTEDEDDEFDILTWWKIDRRYPTLRKIAKDILAIPISSVASESAFSMGGRVVSPHRSRLHANTVEALMCLQNWKMQNIQGDMKDTHAWSTINEDSDLEGDKIDTIDLDVDDIPIEDMDEDDSQEAYFNI</sequence>
<dbReference type="InterPro" id="IPR036236">
    <property type="entry name" value="Znf_C2H2_sf"/>
</dbReference>
<dbReference type="EMBL" id="JBDFQZ010000003">
    <property type="protein sequence ID" value="KAK9742715.1"/>
    <property type="molecule type" value="Genomic_DNA"/>
</dbReference>
<evidence type="ECO:0000313" key="14">
    <source>
        <dbReference type="Proteomes" id="UP001443914"/>
    </source>
</evidence>
<dbReference type="PANTHER" id="PTHR46481">
    <property type="entry name" value="ZINC FINGER BED DOMAIN-CONTAINING PROTEIN 4"/>
    <property type="match status" value="1"/>
</dbReference>
<comment type="subcellular location">
    <subcellularLocation>
        <location evidence="1">Nucleus</location>
    </subcellularLocation>
</comment>